<accession>A0A369B1G0</accession>
<proteinExistence type="predicted"/>
<name>A0A369B1G0_9ENTE</name>
<dbReference type="AlphaFoldDB" id="A0A369B1G0"/>
<dbReference type="PROSITE" id="PS00913">
    <property type="entry name" value="ADH_IRON_1"/>
    <property type="match status" value="1"/>
</dbReference>
<reference evidence="3 4" key="1">
    <citation type="submission" date="2017-05" db="EMBL/GenBank/DDBJ databases">
        <title>Vagococcus spp. assemblies.</title>
        <authorList>
            <person name="Gulvik C.A."/>
        </authorList>
    </citation>
    <scope>NUCLEOTIDE SEQUENCE [LARGE SCALE GENOMIC DNA]</scope>
    <source>
        <strain evidence="3 4">NCFB 2497</strain>
    </source>
</reference>
<dbReference type="InterPro" id="IPR039697">
    <property type="entry name" value="Alcohol_dehydrogenase_Fe"/>
</dbReference>
<feature type="domain" description="Fe-containing alcohol dehydrogenase-like C-terminal" evidence="2">
    <location>
        <begin position="170"/>
        <end position="371"/>
    </location>
</feature>
<dbReference type="FunFam" id="1.20.1090.10:FF:000001">
    <property type="entry name" value="Aldehyde-alcohol dehydrogenase"/>
    <property type="match status" value="1"/>
</dbReference>
<evidence type="ECO:0000259" key="1">
    <source>
        <dbReference type="Pfam" id="PF00465"/>
    </source>
</evidence>
<dbReference type="EMBL" id="NGJX01000004">
    <property type="protein sequence ID" value="RSU02848.1"/>
    <property type="molecule type" value="Genomic_DNA"/>
</dbReference>
<dbReference type="SUPFAM" id="SSF56796">
    <property type="entry name" value="Dehydroquinate synthase-like"/>
    <property type="match status" value="1"/>
</dbReference>
<dbReference type="InterPro" id="IPR018211">
    <property type="entry name" value="ADH_Fe_CS"/>
</dbReference>
<dbReference type="InterPro" id="IPR001670">
    <property type="entry name" value="ADH_Fe/GldA"/>
</dbReference>
<dbReference type="PROSITE" id="PS00060">
    <property type="entry name" value="ADH_IRON_2"/>
    <property type="match status" value="1"/>
</dbReference>
<dbReference type="RefSeq" id="WP_114289485.1">
    <property type="nucleotide sequence ID" value="NZ_CP122523.1"/>
</dbReference>
<dbReference type="Gene3D" id="3.40.50.1970">
    <property type="match status" value="1"/>
</dbReference>
<dbReference type="CDD" id="cd08180">
    <property type="entry name" value="PDD"/>
    <property type="match status" value="1"/>
</dbReference>
<dbReference type="Pfam" id="PF00465">
    <property type="entry name" value="Fe-ADH"/>
    <property type="match status" value="1"/>
</dbReference>
<sequence>MNYFQMGTQIISGNGALKALKEIEMTSVLIICDPYMVESGKIDDVTSLLAGREIDVTVFSDIIPDPTIEVVVKGVGEICSCQADTIIALGGGSAIDSAKAIKEVYSHSATQKVQLIAIPTTSGTGSEVTAFSVISDSQKAEKYALVDASMIPNVAILEPKLTETVPSHITADTGVDVMTHCFEAYVSLKATDFTDACAEKGLRIAWKNLVQVVAFGEDSYGREKLLNASCLAGIAFNEASLGICHSLAHALGAKFHIPHGRANALLLPHVIAYNAGMDLNQETQTLFKYESMAKLLGIESGTTRGTVQSMIAQLNRQTKKMGIPRYVTDCGVDKEVFINEIPEMAKLAMKDTCTLTNPRVPTHKELEQIYLQLCQGGY</sequence>
<dbReference type="Gene3D" id="1.20.1090.10">
    <property type="entry name" value="Dehydroquinate synthase-like - alpha domain"/>
    <property type="match status" value="1"/>
</dbReference>
<dbReference type="PANTHER" id="PTHR11496:SF83">
    <property type="entry name" value="HYDROXYACID-OXOACID TRANSHYDROGENASE, MITOCHONDRIAL"/>
    <property type="match status" value="1"/>
</dbReference>
<keyword evidence="4" id="KW-1185">Reference proteome</keyword>
<protein>
    <submittedName>
        <fullName evidence="3">Alcohol dehydrogenase</fullName>
    </submittedName>
</protein>
<organism evidence="3 4">
    <name type="scientific">Vagococcus fluvialis</name>
    <dbReference type="NCBI Taxonomy" id="2738"/>
    <lineage>
        <taxon>Bacteria</taxon>
        <taxon>Bacillati</taxon>
        <taxon>Bacillota</taxon>
        <taxon>Bacilli</taxon>
        <taxon>Lactobacillales</taxon>
        <taxon>Enterococcaceae</taxon>
        <taxon>Vagococcus</taxon>
    </lineage>
</organism>
<dbReference type="FunFam" id="3.40.50.1970:FF:000003">
    <property type="entry name" value="Alcohol dehydrogenase, iron-containing"/>
    <property type="match status" value="1"/>
</dbReference>
<comment type="caution">
    <text evidence="3">The sequence shown here is derived from an EMBL/GenBank/DDBJ whole genome shotgun (WGS) entry which is preliminary data.</text>
</comment>
<gene>
    <name evidence="3" type="ORF">CBF32_06170</name>
</gene>
<dbReference type="PANTHER" id="PTHR11496">
    <property type="entry name" value="ALCOHOL DEHYDROGENASE"/>
    <property type="match status" value="1"/>
</dbReference>
<dbReference type="GeneID" id="63146233"/>
<evidence type="ECO:0000313" key="3">
    <source>
        <dbReference type="EMBL" id="RSU02848.1"/>
    </source>
</evidence>
<dbReference type="Proteomes" id="UP000288197">
    <property type="component" value="Unassembled WGS sequence"/>
</dbReference>
<dbReference type="GO" id="GO:0046872">
    <property type="term" value="F:metal ion binding"/>
    <property type="evidence" value="ECO:0007669"/>
    <property type="project" value="InterPro"/>
</dbReference>
<evidence type="ECO:0000259" key="2">
    <source>
        <dbReference type="Pfam" id="PF25137"/>
    </source>
</evidence>
<dbReference type="InterPro" id="IPR056798">
    <property type="entry name" value="ADH_Fe_C"/>
</dbReference>
<dbReference type="Pfam" id="PF25137">
    <property type="entry name" value="ADH_Fe_C"/>
    <property type="match status" value="1"/>
</dbReference>
<evidence type="ECO:0000313" key="4">
    <source>
        <dbReference type="Proteomes" id="UP000288197"/>
    </source>
</evidence>
<feature type="domain" description="Alcohol dehydrogenase iron-type/glycerol dehydrogenase GldA" evidence="1">
    <location>
        <begin position="8"/>
        <end position="159"/>
    </location>
</feature>
<dbReference type="GO" id="GO:0004022">
    <property type="term" value="F:alcohol dehydrogenase (NAD+) activity"/>
    <property type="evidence" value="ECO:0007669"/>
    <property type="project" value="TreeGrafter"/>
</dbReference>
<dbReference type="OrthoDB" id="9815791at2"/>